<reference evidence="4" key="1">
    <citation type="submission" date="2018-06" db="EMBL/GenBank/DDBJ databases">
        <authorList>
            <person name="Zhirakovskaya E."/>
        </authorList>
    </citation>
    <scope>NUCLEOTIDE SEQUENCE</scope>
</reference>
<gene>
    <name evidence="4" type="ORF">MNBD_DELTA01-986</name>
</gene>
<keyword evidence="4" id="KW-0670">Pyruvate</keyword>
<evidence type="ECO:0000313" key="4">
    <source>
        <dbReference type="EMBL" id="VAV85676.1"/>
    </source>
</evidence>
<dbReference type="EC" id="1.2.7.1" evidence="4"/>
<evidence type="ECO:0000259" key="2">
    <source>
        <dbReference type="Pfam" id="PF01855"/>
    </source>
</evidence>
<name>A0A3B0R9F8_9ZZZZ</name>
<proteinExistence type="predicted"/>
<feature type="domain" description="Pyruvate:ferredoxin oxidoreductase core" evidence="3">
    <location>
        <begin position="267"/>
        <end position="369"/>
    </location>
</feature>
<dbReference type="Pfam" id="PF01855">
    <property type="entry name" value="POR_N"/>
    <property type="match status" value="1"/>
</dbReference>
<dbReference type="FunFam" id="3.40.50.920:FF:000010">
    <property type="entry name" value="Pyruvate ferredoxin oxidoreductase, alpha subunit"/>
    <property type="match status" value="1"/>
</dbReference>
<keyword evidence="1 4" id="KW-0560">Oxidoreductase</keyword>
<evidence type="ECO:0000259" key="3">
    <source>
        <dbReference type="Pfam" id="PF17147"/>
    </source>
</evidence>
<dbReference type="Gene3D" id="3.40.50.920">
    <property type="match status" value="1"/>
</dbReference>
<dbReference type="AlphaFoldDB" id="A0A3B0R9F8"/>
<sequence>MSVPLKQKQVGLTGNSAVAYAMMQIDPDVVPAYPITPSTTIIEEFSSYYADGKVTGELITVESEHSAMSASVGAAAAGARVMTATSAQGLALMWEVLYIASGMRLPIVMPVVNRALSAPINIHCDHSDSMGARDSGWIQLYSETVQEAYDNTIMAVRIAEESEVLLPIMICLDGFITSHAIESLEIIEDKDVKEFVGEYTPKDTLLDVDNPVTMGAMALPEFYMEFKHDQSNAMSASKGAVSKISAEFTKTFGREYGLFESYRLDDADVAIVVLSSAAGTTKVAIDKLRDEGKKVGLLRPRLYRPWPHAEIAEALKGVKVVCVLDRADSMNGFGGPLFSDVRSALYDLEDGPKVFGRIFGLGGRDYKVVDAEGVVEELYKVVETGKIEQLNSYITI</sequence>
<dbReference type="InterPro" id="IPR029061">
    <property type="entry name" value="THDP-binding"/>
</dbReference>
<dbReference type="InterPro" id="IPR009014">
    <property type="entry name" value="Transketo_C/PFOR_II"/>
</dbReference>
<dbReference type="CDD" id="cd07034">
    <property type="entry name" value="TPP_PYR_PFOR_IOR-alpha_like"/>
    <property type="match status" value="1"/>
</dbReference>
<feature type="domain" description="Pyruvate flavodoxin/ferredoxin oxidoreductase pyrimidine binding" evidence="2">
    <location>
        <begin position="21"/>
        <end position="242"/>
    </location>
</feature>
<dbReference type="InterPro" id="IPR050722">
    <property type="entry name" value="Pyruvate:ferred/Flavod_OxRd"/>
</dbReference>
<dbReference type="PANTHER" id="PTHR32154:SF0">
    <property type="entry name" value="PYRUVATE-FLAVODOXIN OXIDOREDUCTASE-RELATED"/>
    <property type="match status" value="1"/>
</dbReference>
<dbReference type="FunFam" id="3.40.50.970:FF:000012">
    <property type="entry name" value="Pyruvate:ferredoxin (Flavodoxin) oxidoreductase"/>
    <property type="match status" value="1"/>
</dbReference>
<organism evidence="4">
    <name type="scientific">hydrothermal vent metagenome</name>
    <dbReference type="NCBI Taxonomy" id="652676"/>
    <lineage>
        <taxon>unclassified sequences</taxon>
        <taxon>metagenomes</taxon>
        <taxon>ecological metagenomes</taxon>
    </lineage>
</organism>
<dbReference type="GO" id="GO:0006979">
    <property type="term" value="P:response to oxidative stress"/>
    <property type="evidence" value="ECO:0007669"/>
    <property type="project" value="TreeGrafter"/>
</dbReference>
<dbReference type="PANTHER" id="PTHR32154">
    <property type="entry name" value="PYRUVATE-FLAVODOXIN OXIDOREDUCTASE-RELATED"/>
    <property type="match status" value="1"/>
</dbReference>
<dbReference type="SUPFAM" id="SSF52922">
    <property type="entry name" value="TK C-terminal domain-like"/>
    <property type="match status" value="1"/>
</dbReference>
<dbReference type="Gene3D" id="3.40.50.970">
    <property type="match status" value="1"/>
</dbReference>
<dbReference type="InterPro" id="IPR033412">
    <property type="entry name" value="PFOR_II"/>
</dbReference>
<accession>A0A3B0R9F8</accession>
<dbReference type="InterPro" id="IPR002880">
    <property type="entry name" value="Pyrv_Fd/Flavodoxin_OxRdtase_N"/>
</dbReference>
<dbReference type="GO" id="GO:0019164">
    <property type="term" value="F:pyruvate synthase activity"/>
    <property type="evidence" value="ECO:0007669"/>
    <property type="project" value="UniProtKB-EC"/>
</dbReference>
<dbReference type="Pfam" id="PF17147">
    <property type="entry name" value="PFOR_II"/>
    <property type="match status" value="1"/>
</dbReference>
<dbReference type="EMBL" id="UOEA01000094">
    <property type="protein sequence ID" value="VAV85676.1"/>
    <property type="molecule type" value="Genomic_DNA"/>
</dbReference>
<protein>
    <submittedName>
        <fullName evidence="4">Pyruvate:ferredoxin oxidoreductase, alpha subunit</fullName>
        <ecNumber evidence="4">1.2.7.1</ecNumber>
    </submittedName>
</protein>
<evidence type="ECO:0000256" key="1">
    <source>
        <dbReference type="ARBA" id="ARBA00023002"/>
    </source>
</evidence>
<dbReference type="SUPFAM" id="SSF52518">
    <property type="entry name" value="Thiamin diphosphate-binding fold (THDP-binding)"/>
    <property type="match status" value="1"/>
</dbReference>